<evidence type="ECO:0000313" key="2">
    <source>
        <dbReference type="Proteomes" id="UP000309997"/>
    </source>
</evidence>
<name>A0ACC4CW31_POPAL</name>
<dbReference type="Proteomes" id="UP000309997">
    <property type="component" value="Unassembled WGS sequence"/>
</dbReference>
<feature type="non-terminal residue" evidence="1">
    <location>
        <position position="1"/>
    </location>
</feature>
<feature type="non-terminal residue" evidence="1">
    <location>
        <position position="57"/>
    </location>
</feature>
<reference evidence="1 2" key="1">
    <citation type="journal article" date="2024" name="Plant Biotechnol. J.">
        <title>Genome and CRISPR/Cas9 system of a widespread forest tree (Populus alba) in the world.</title>
        <authorList>
            <person name="Liu Y.J."/>
            <person name="Jiang P.F."/>
            <person name="Han X.M."/>
            <person name="Li X.Y."/>
            <person name="Wang H.M."/>
            <person name="Wang Y.J."/>
            <person name="Wang X.X."/>
            <person name="Zeng Q.Y."/>
        </authorList>
    </citation>
    <scope>NUCLEOTIDE SEQUENCE [LARGE SCALE GENOMIC DNA]</scope>
    <source>
        <strain evidence="2">cv. PAL-ZL1</strain>
    </source>
</reference>
<proteinExistence type="predicted"/>
<keyword evidence="2" id="KW-1185">Reference proteome</keyword>
<accession>A0ACC4CW31</accession>
<evidence type="ECO:0000313" key="1">
    <source>
        <dbReference type="EMBL" id="KAL3609063.1"/>
    </source>
</evidence>
<organism evidence="1 2">
    <name type="scientific">Populus alba</name>
    <name type="common">White poplar</name>
    <dbReference type="NCBI Taxonomy" id="43335"/>
    <lineage>
        <taxon>Eukaryota</taxon>
        <taxon>Viridiplantae</taxon>
        <taxon>Streptophyta</taxon>
        <taxon>Embryophyta</taxon>
        <taxon>Tracheophyta</taxon>
        <taxon>Spermatophyta</taxon>
        <taxon>Magnoliopsida</taxon>
        <taxon>eudicotyledons</taxon>
        <taxon>Gunneridae</taxon>
        <taxon>Pentapetalae</taxon>
        <taxon>rosids</taxon>
        <taxon>fabids</taxon>
        <taxon>Malpighiales</taxon>
        <taxon>Salicaceae</taxon>
        <taxon>Saliceae</taxon>
        <taxon>Populus</taxon>
    </lineage>
</organism>
<protein>
    <submittedName>
        <fullName evidence="1">Uncharacterized protein</fullName>
    </submittedName>
</protein>
<gene>
    <name evidence="1" type="ORF">D5086_000083</name>
</gene>
<comment type="caution">
    <text evidence="1">The sequence shown here is derived from an EMBL/GenBank/DDBJ whole genome shotgun (WGS) entry which is preliminary data.</text>
</comment>
<dbReference type="EMBL" id="RCHU02000001">
    <property type="protein sequence ID" value="KAL3609063.1"/>
    <property type="molecule type" value="Genomic_DNA"/>
</dbReference>
<sequence length="57" mass="6613">WCRRTDELVDGPNAVLMSTAVLDRWEERLQDIFDGRPYDMLDAALTDTISKFPLDIK</sequence>